<comment type="caution">
    <text evidence="9">The sequence shown here is derived from an EMBL/GenBank/DDBJ whole genome shotgun (WGS) entry which is preliminary data.</text>
</comment>
<dbReference type="Pfam" id="PF12698">
    <property type="entry name" value="ABC2_membrane_3"/>
    <property type="match status" value="1"/>
</dbReference>
<reference evidence="9 10" key="1">
    <citation type="submission" date="2016-04" db="EMBL/GenBank/DDBJ databases">
        <title>Draft genome of an Enterococcus thailandicus strain isolated from bovine feces.</title>
        <authorList>
            <person name="Beukers A.G."/>
            <person name="Zaheer R."/>
            <person name="Goji N."/>
            <person name="Cook S.R."/>
            <person name="Amoako K."/>
            <person name="Chaves A.V."/>
            <person name="Ward M.P."/>
            <person name="Mcallister T.A."/>
        </authorList>
    </citation>
    <scope>NUCLEOTIDE SEQUENCE [LARGE SCALE GENOMIC DNA]</scope>
    <source>
        <strain evidence="9 10">F0711D 46</strain>
    </source>
</reference>
<keyword evidence="4 6" id="KW-1133">Transmembrane helix</keyword>
<dbReference type="Gene3D" id="3.40.190.10">
    <property type="entry name" value="Periplasmic binding protein-like II"/>
    <property type="match status" value="1"/>
</dbReference>
<organism evidence="9 10">
    <name type="scientific">Enterococcus thailandicus</name>
    <dbReference type="NCBI Taxonomy" id="417368"/>
    <lineage>
        <taxon>Bacteria</taxon>
        <taxon>Bacillati</taxon>
        <taxon>Bacillota</taxon>
        <taxon>Bacilli</taxon>
        <taxon>Lactobacillales</taxon>
        <taxon>Enterococcaceae</taxon>
        <taxon>Enterococcus</taxon>
    </lineage>
</organism>
<evidence type="ECO:0000256" key="4">
    <source>
        <dbReference type="ARBA" id="ARBA00022989"/>
    </source>
</evidence>
<evidence type="ECO:0000256" key="3">
    <source>
        <dbReference type="ARBA" id="ARBA00022692"/>
    </source>
</evidence>
<dbReference type="PANTHER" id="PTHR30294">
    <property type="entry name" value="MEMBRANE COMPONENT OF ABC TRANSPORTER YHHJ-RELATED"/>
    <property type="match status" value="1"/>
</dbReference>
<dbReference type="Proteomes" id="UP000078516">
    <property type="component" value="Unassembled WGS sequence"/>
</dbReference>
<dbReference type="OrthoDB" id="9768837at2"/>
<dbReference type="EMBL" id="BJUG01000001">
    <property type="protein sequence ID" value="GEK35852.1"/>
    <property type="molecule type" value="Genomic_DNA"/>
</dbReference>
<evidence type="ECO:0000256" key="1">
    <source>
        <dbReference type="ARBA" id="ARBA00004651"/>
    </source>
</evidence>
<dbReference type="AlphaFoldDB" id="A0A179ETU2"/>
<gene>
    <name evidence="9" type="ORF">A6E74_12240</name>
    <name evidence="8" type="ORF">ETH01_01390</name>
</gene>
<protein>
    <submittedName>
        <fullName evidence="9">Sodium ABC transporter permease</fullName>
    </submittedName>
</protein>
<dbReference type="PANTHER" id="PTHR30294:SF29">
    <property type="entry name" value="MULTIDRUG ABC TRANSPORTER PERMEASE YBHS-RELATED"/>
    <property type="match status" value="1"/>
</dbReference>
<accession>A0A179ETU2</accession>
<dbReference type="KEGG" id="eth:CK496_02765"/>
<feature type="transmembrane region" description="Helical" evidence="6">
    <location>
        <begin position="338"/>
        <end position="356"/>
    </location>
</feature>
<evidence type="ECO:0000256" key="6">
    <source>
        <dbReference type="SAM" id="Phobius"/>
    </source>
</evidence>
<evidence type="ECO:0000313" key="9">
    <source>
        <dbReference type="EMBL" id="OAQ56617.1"/>
    </source>
</evidence>
<evidence type="ECO:0000256" key="2">
    <source>
        <dbReference type="ARBA" id="ARBA00022475"/>
    </source>
</evidence>
<feature type="transmembrane region" description="Helical" evidence="6">
    <location>
        <begin position="233"/>
        <end position="253"/>
    </location>
</feature>
<feature type="transmembrane region" description="Helical" evidence="6">
    <location>
        <begin position="176"/>
        <end position="201"/>
    </location>
</feature>
<name>A0A179ETU2_ENTTH</name>
<feature type="transmembrane region" description="Helical" evidence="6">
    <location>
        <begin position="21"/>
        <end position="39"/>
    </location>
</feature>
<proteinExistence type="predicted"/>
<reference evidence="8 11" key="2">
    <citation type="submission" date="2019-07" db="EMBL/GenBank/DDBJ databases">
        <title>Whole genome shotgun sequence of Enterococcus thailandicus NBRC 101867.</title>
        <authorList>
            <person name="Hosoyama A."/>
            <person name="Uohara A."/>
            <person name="Ohji S."/>
            <person name="Ichikawa N."/>
        </authorList>
    </citation>
    <scope>NUCLEOTIDE SEQUENCE [LARGE SCALE GENOMIC DNA]</scope>
    <source>
        <strain evidence="8 11">NBRC 101867</strain>
    </source>
</reference>
<evidence type="ECO:0000259" key="7">
    <source>
        <dbReference type="Pfam" id="PF12698"/>
    </source>
</evidence>
<evidence type="ECO:0000313" key="10">
    <source>
        <dbReference type="Proteomes" id="UP000078516"/>
    </source>
</evidence>
<keyword evidence="3 6" id="KW-0812">Transmembrane</keyword>
<dbReference type="EMBL" id="LWMN01000005">
    <property type="protein sequence ID" value="OAQ56617.1"/>
    <property type="molecule type" value="Genomic_DNA"/>
</dbReference>
<comment type="subcellular location">
    <subcellularLocation>
        <location evidence="1">Cell membrane</location>
        <topology evidence="1">Multi-pass membrane protein</topology>
    </subcellularLocation>
</comment>
<dbReference type="GeneID" id="77486554"/>
<dbReference type="InterPro" id="IPR013525">
    <property type="entry name" value="ABC2_TM"/>
</dbReference>
<dbReference type="RefSeq" id="WP_067481716.1">
    <property type="nucleotide sequence ID" value="NZ_BJUG01000001.1"/>
</dbReference>
<keyword evidence="2" id="KW-1003">Cell membrane</keyword>
<dbReference type="Proteomes" id="UP000321361">
    <property type="component" value="Unassembled WGS sequence"/>
</dbReference>
<feature type="transmembrane region" description="Helical" evidence="6">
    <location>
        <begin position="273"/>
        <end position="300"/>
    </location>
</feature>
<dbReference type="GO" id="GO:0140359">
    <property type="term" value="F:ABC-type transporter activity"/>
    <property type="evidence" value="ECO:0007669"/>
    <property type="project" value="InterPro"/>
</dbReference>
<feature type="transmembrane region" description="Helical" evidence="6">
    <location>
        <begin position="312"/>
        <end position="332"/>
    </location>
</feature>
<dbReference type="InterPro" id="IPR051449">
    <property type="entry name" value="ABC-2_transporter_component"/>
</dbReference>
<evidence type="ECO:0000256" key="5">
    <source>
        <dbReference type="ARBA" id="ARBA00023136"/>
    </source>
</evidence>
<evidence type="ECO:0000313" key="8">
    <source>
        <dbReference type="EMBL" id="GEK35852.1"/>
    </source>
</evidence>
<evidence type="ECO:0000313" key="11">
    <source>
        <dbReference type="Proteomes" id="UP000321361"/>
    </source>
</evidence>
<sequence>MRKFWIITKDVYLKNVKSISFLVMILVPFIMMGIMYVAGNFAQNNSEVNKIGILSENPQLSEQMSQLKSDEFSFEKVDSEKSAQKQLEDEKIDAYLVVTMANNEVKGTLYSENSLGQSTQLLIQQQLTGIQSTVRASQLGLSAQEVASLSEMAGLDRQKVSFDDQGKMTIGEDNSLVQYVVSYVVTITLFIIILTYAQIIAQEIASEKGTRIMEVILSSTTAQKHFYGKLTGVLLVALTQMGLYGVIFGVGYQQFKNMDMVKEILAGISLTNIFGPFLWFSLAFMILGILIFSVLAALCGSLVNKAEDTAKAILPVTYLSLGGYLLGLILGASDPNNIVIRITSYIPFLSSYVMPIRLANDTVGLGGAWISLILLLLITFFLTVVSANMYKSNVLVYSEGGIWSSLKQSISIMRNERKKG</sequence>
<dbReference type="GO" id="GO:0005886">
    <property type="term" value="C:plasma membrane"/>
    <property type="evidence" value="ECO:0007669"/>
    <property type="project" value="UniProtKB-SubCell"/>
</dbReference>
<feature type="domain" description="ABC-2 type transporter transmembrane" evidence="7">
    <location>
        <begin position="20"/>
        <end position="385"/>
    </location>
</feature>
<feature type="transmembrane region" description="Helical" evidence="6">
    <location>
        <begin position="368"/>
        <end position="390"/>
    </location>
</feature>
<keyword evidence="10" id="KW-1185">Reference proteome</keyword>
<keyword evidence="5 6" id="KW-0472">Membrane</keyword>